<dbReference type="Pfam" id="PF02661">
    <property type="entry name" value="Fic"/>
    <property type="match status" value="1"/>
</dbReference>
<evidence type="ECO:0000313" key="4">
    <source>
        <dbReference type="EMBL" id="TQV70597.1"/>
    </source>
</evidence>
<dbReference type="PANTHER" id="PTHR13504:SF38">
    <property type="entry name" value="FIDO DOMAIN-CONTAINING PROTEIN"/>
    <property type="match status" value="1"/>
</dbReference>
<dbReference type="PANTHER" id="PTHR13504">
    <property type="entry name" value="FIDO DOMAIN-CONTAINING PROTEIN DDB_G0283145"/>
    <property type="match status" value="1"/>
</dbReference>
<keyword evidence="5" id="KW-1185">Reference proteome</keyword>
<dbReference type="GO" id="GO:0005524">
    <property type="term" value="F:ATP binding"/>
    <property type="evidence" value="ECO:0007669"/>
    <property type="project" value="UniProtKB-KW"/>
</dbReference>
<keyword evidence="2" id="KW-0067">ATP-binding</keyword>
<dbReference type="RefSeq" id="WP_142929007.1">
    <property type="nucleotide sequence ID" value="NZ_ML660102.1"/>
</dbReference>
<feature type="domain" description="Fido" evidence="3">
    <location>
        <begin position="13"/>
        <end position="144"/>
    </location>
</feature>
<dbReference type="OrthoDB" id="9807853at2"/>
<dbReference type="Proteomes" id="UP000319732">
    <property type="component" value="Unassembled WGS sequence"/>
</dbReference>
<evidence type="ECO:0000256" key="2">
    <source>
        <dbReference type="PIRSR" id="PIRSR640198-2"/>
    </source>
</evidence>
<dbReference type="PROSITE" id="PS51459">
    <property type="entry name" value="FIDO"/>
    <property type="match status" value="1"/>
</dbReference>
<dbReference type="Gene3D" id="1.10.3290.10">
    <property type="entry name" value="Fido-like domain"/>
    <property type="match status" value="1"/>
</dbReference>
<dbReference type="InterPro" id="IPR040198">
    <property type="entry name" value="Fido_containing"/>
</dbReference>
<feature type="active site" evidence="1">
    <location>
        <position position="105"/>
    </location>
</feature>
<dbReference type="EMBL" id="VHSG01000024">
    <property type="protein sequence ID" value="TQV70597.1"/>
    <property type="molecule type" value="Genomic_DNA"/>
</dbReference>
<protein>
    <submittedName>
        <fullName evidence="4">Fic family protein</fullName>
    </submittedName>
</protein>
<organism evidence="4 5">
    <name type="scientific">Exilibacterium tricleocarpae</name>
    <dbReference type="NCBI Taxonomy" id="2591008"/>
    <lineage>
        <taxon>Bacteria</taxon>
        <taxon>Pseudomonadati</taxon>
        <taxon>Pseudomonadota</taxon>
        <taxon>Gammaproteobacteria</taxon>
        <taxon>Cellvibrionales</taxon>
        <taxon>Cellvibrionaceae</taxon>
        <taxon>Exilibacterium</taxon>
    </lineage>
</organism>
<evidence type="ECO:0000313" key="5">
    <source>
        <dbReference type="Proteomes" id="UP000319732"/>
    </source>
</evidence>
<dbReference type="InterPro" id="IPR036597">
    <property type="entry name" value="Fido-like_dom_sf"/>
</dbReference>
<keyword evidence="2" id="KW-0547">Nucleotide-binding</keyword>
<comment type="caution">
    <text evidence="4">The sequence shown here is derived from an EMBL/GenBank/DDBJ whole genome shotgun (WGS) entry which is preliminary data.</text>
</comment>
<evidence type="ECO:0000256" key="1">
    <source>
        <dbReference type="PIRSR" id="PIRSR640198-1"/>
    </source>
</evidence>
<gene>
    <name evidence="4" type="ORF">FKG94_21500</name>
</gene>
<feature type="binding site" evidence="2">
    <location>
        <begin position="109"/>
        <end position="116"/>
    </location>
    <ligand>
        <name>ATP</name>
        <dbReference type="ChEBI" id="CHEBI:30616"/>
    </ligand>
</feature>
<name>A0A545T047_9GAMM</name>
<accession>A0A545T047</accession>
<dbReference type="SUPFAM" id="SSF140931">
    <property type="entry name" value="Fic-like"/>
    <property type="match status" value="1"/>
</dbReference>
<evidence type="ECO:0000259" key="3">
    <source>
        <dbReference type="PROSITE" id="PS51459"/>
    </source>
</evidence>
<proteinExistence type="predicted"/>
<sequence>MDLVFQACGDMLITENHVRQLHQALLRHSTKDERHRGGYKTLPNNVVAKDASGREVGVVFETTSPFDTPREMEALVHWAAKATGESSMHPLLIISVFKVVFLAIHPFQDGNGRLSRILTTLLLLRAGYDRVCKKSRGQACSRAG</sequence>
<dbReference type="AlphaFoldDB" id="A0A545T047"/>
<dbReference type="InterPro" id="IPR003812">
    <property type="entry name" value="Fido"/>
</dbReference>
<reference evidence="4 5" key="1">
    <citation type="submission" date="2019-06" db="EMBL/GenBank/DDBJ databases">
        <title>Whole genome sequence for Cellvibrionaceae sp. R142.</title>
        <authorList>
            <person name="Wang G."/>
        </authorList>
    </citation>
    <scope>NUCLEOTIDE SEQUENCE [LARGE SCALE GENOMIC DNA]</scope>
    <source>
        <strain evidence="4 5">R142</strain>
    </source>
</reference>